<proteinExistence type="predicted"/>
<dbReference type="EMBL" id="AP014685">
    <property type="protein sequence ID" value="BAR57622.1"/>
    <property type="molecule type" value="Genomic_DNA"/>
</dbReference>
<dbReference type="InterPro" id="IPR046367">
    <property type="entry name" value="GapR-like_DNA-bd"/>
</dbReference>
<reference evidence="2 3" key="1">
    <citation type="submission" date="2014-11" db="EMBL/GenBank/DDBJ databases">
        <title>Symbiosis island explosion on the genome of extra-slow-growing strains of soybean bradyrhizobia with massive insertion sequences.</title>
        <authorList>
            <person name="Iida T."/>
            <person name="Minamisawa K."/>
        </authorList>
    </citation>
    <scope>NUCLEOTIDE SEQUENCE [LARGE SCALE GENOMIC DNA]</scope>
    <source>
        <strain evidence="2 3">NK6</strain>
    </source>
</reference>
<dbReference type="Pfam" id="PF10073">
    <property type="entry name" value="GapR_DNA-bd"/>
    <property type="match status" value="1"/>
</dbReference>
<dbReference type="RefSeq" id="WP_060909907.1">
    <property type="nucleotide sequence ID" value="NZ_CP126038.1"/>
</dbReference>
<dbReference type="GO" id="GO:0003677">
    <property type="term" value="F:DNA binding"/>
    <property type="evidence" value="ECO:0007669"/>
    <property type="project" value="InterPro"/>
</dbReference>
<accession>A0A0E4FTS6</accession>
<name>A0A0E4FTS6_9BRAD</name>
<evidence type="ECO:0000313" key="3">
    <source>
        <dbReference type="Proteomes" id="UP000063308"/>
    </source>
</evidence>
<dbReference type="AlphaFoldDB" id="A0A0E4FTS6"/>
<feature type="domain" description="GapR-like DNA-binding" evidence="1">
    <location>
        <begin position="43"/>
        <end position="86"/>
    </location>
</feature>
<dbReference type="Proteomes" id="UP000063308">
    <property type="component" value="Chromosome"/>
</dbReference>
<sequence length="126" mass="13871">MAKAAATQTNDLDPEIVQEVLGKIDGYHADLASERGSSMARCRNIRESINACFKDAKARGIPTKELRSLVKIRINEAKNREIYEELEQDQQHILSMLATAEGVKDLPLWRAAAMSAVHGNVSATAH</sequence>
<organism evidence="2 3">
    <name type="scientific">Bradyrhizobium diazoefficiens</name>
    <dbReference type="NCBI Taxonomy" id="1355477"/>
    <lineage>
        <taxon>Bacteria</taxon>
        <taxon>Pseudomonadati</taxon>
        <taxon>Pseudomonadota</taxon>
        <taxon>Alphaproteobacteria</taxon>
        <taxon>Hyphomicrobiales</taxon>
        <taxon>Nitrobacteraceae</taxon>
        <taxon>Bradyrhizobium</taxon>
    </lineage>
</organism>
<evidence type="ECO:0000313" key="2">
    <source>
        <dbReference type="EMBL" id="BAR57622.1"/>
    </source>
</evidence>
<gene>
    <name evidence="2" type="ORF">NK6_4454</name>
</gene>
<evidence type="ECO:0000259" key="1">
    <source>
        <dbReference type="Pfam" id="PF10073"/>
    </source>
</evidence>
<protein>
    <recommendedName>
        <fullName evidence="1">GapR-like DNA-binding domain-containing protein</fullName>
    </recommendedName>
</protein>